<sequence length="385" mass="46562">MNIYFWPTLQFLAYARSARGILYTFDSESLLHRNYKIYQIKEKVSAIRVELSITRISSEPTNSTKQHIHLPLPTDIQNRLVPIVLELGLEIKIWFCSRIKRVLKYHINFDVLNVLSWRSIGIIDRFETARNLIRNEKSQMSPRLYVACKYYFEEDAQRLYRNMSSNDQQVIRRKWERSVSMRHWYRALVNRETLDWEQISRNITDDEFFLRNYDGILYYFTRLQGREIRYKYIATCLEFKLLCPFDVYFCLHQFHADELNNVITRLTRYQMLQLFDSFLNWPLQSKFLDVVNSFKTRLDKEIFFPLIALLLLKLECGRKDYEYANILKIFWEEFPSYHSNFEKKHDVLDRVNYVLNAPLPFDSNDFQKFLKKKDKGNKTPIETVD</sequence>
<gene>
    <name evidence="1" type="primary">NCL1_45747</name>
    <name evidence="1" type="ORF">NPIL_46261</name>
</gene>
<evidence type="ECO:0000313" key="1">
    <source>
        <dbReference type="EMBL" id="GFS78029.1"/>
    </source>
</evidence>
<comment type="caution">
    <text evidence="1">The sequence shown here is derived from an EMBL/GenBank/DDBJ whole genome shotgun (WGS) entry which is preliminary data.</text>
</comment>
<proteinExistence type="predicted"/>
<reference evidence="1" key="1">
    <citation type="submission" date="2020-08" db="EMBL/GenBank/DDBJ databases">
        <title>Multicomponent nature underlies the extraordinary mechanical properties of spider dragline silk.</title>
        <authorList>
            <person name="Kono N."/>
            <person name="Nakamura H."/>
            <person name="Mori M."/>
            <person name="Yoshida Y."/>
            <person name="Ohtoshi R."/>
            <person name="Malay A.D."/>
            <person name="Moran D.A.P."/>
            <person name="Tomita M."/>
            <person name="Numata K."/>
            <person name="Arakawa K."/>
        </authorList>
    </citation>
    <scope>NUCLEOTIDE SEQUENCE</scope>
</reference>
<keyword evidence="2" id="KW-1185">Reference proteome</keyword>
<dbReference type="AlphaFoldDB" id="A0A8X6MU28"/>
<protein>
    <submittedName>
        <fullName evidence="1">Uncharacterized protein</fullName>
    </submittedName>
</protein>
<dbReference type="OrthoDB" id="6407690at2759"/>
<dbReference type="EMBL" id="BMAW01097120">
    <property type="protein sequence ID" value="GFS78029.1"/>
    <property type="molecule type" value="Genomic_DNA"/>
</dbReference>
<organism evidence="1 2">
    <name type="scientific">Nephila pilipes</name>
    <name type="common">Giant wood spider</name>
    <name type="synonym">Nephila maculata</name>
    <dbReference type="NCBI Taxonomy" id="299642"/>
    <lineage>
        <taxon>Eukaryota</taxon>
        <taxon>Metazoa</taxon>
        <taxon>Ecdysozoa</taxon>
        <taxon>Arthropoda</taxon>
        <taxon>Chelicerata</taxon>
        <taxon>Arachnida</taxon>
        <taxon>Araneae</taxon>
        <taxon>Araneomorphae</taxon>
        <taxon>Entelegynae</taxon>
        <taxon>Araneoidea</taxon>
        <taxon>Nephilidae</taxon>
        <taxon>Nephila</taxon>
    </lineage>
</organism>
<evidence type="ECO:0000313" key="2">
    <source>
        <dbReference type="Proteomes" id="UP000887013"/>
    </source>
</evidence>
<accession>A0A8X6MU28</accession>
<dbReference type="Proteomes" id="UP000887013">
    <property type="component" value="Unassembled WGS sequence"/>
</dbReference>
<name>A0A8X6MU28_NEPPI</name>